<accession>A0A5J5BRI1</accession>
<evidence type="ECO:0000313" key="2">
    <source>
        <dbReference type="Proteomes" id="UP000325577"/>
    </source>
</evidence>
<evidence type="ECO:0000313" key="1">
    <source>
        <dbReference type="EMBL" id="KAA8544317.1"/>
    </source>
</evidence>
<keyword evidence="2" id="KW-1185">Reference proteome</keyword>
<dbReference type="AlphaFoldDB" id="A0A5J5BRI1"/>
<name>A0A5J5BRI1_9ASTE</name>
<gene>
    <name evidence="1" type="ORF">F0562_022329</name>
</gene>
<dbReference type="Proteomes" id="UP000325577">
    <property type="component" value="Linkage Group LG11"/>
</dbReference>
<proteinExistence type="predicted"/>
<dbReference type="EMBL" id="CM018034">
    <property type="protein sequence ID" value="KAA8544317.1"/>
    <property type="molecule type" value="Genomic_DNA"/>
</dbReference>
<sequence length="122" mass="13451">MSSESFTRNEEGGNTYGEVHPIYVPAFGIGASSRGPSRFDLPLLRTNDDRDLATFIAKYQDALSEDVIINLGAEESSDVPCSRKGFNEFQASHIVKRMRNGCYYISPRNVGLIQCSPQGEKG</sequence>
<reference evidence="1 2" key="1">
    <citation type="submission" date="2019-09" db="EMBL/GenBank/DDBJ databases">
        <title>A chromosome-level genome assembly of the Chinese tupelo Nyssa sinensis.</title>
        <authorList>
            <person name="Yang X."/>
            <person name="Kang M."/>
            <person name="Yang Y."/>
            <person name="Xiong H."/>
            <person name="Wang M."/>
            <person name="Zhang Z."/>
            <person name="Wang Z."/>
            <person name="Wu H."/>
            <person name="Ma T."/>
            <person name="Liu J."/>
            <person name="Xi Z."/>
        </authorList>
    </citation>
    <scope>NUCLEOTIDE SEQUENCE [LARGE SCALE GENOMIC DNA]</scope>
    <source>
        <strain evidence="1">J267</strain>
        <tissue evidence="1">Leaf</tissue>
    </source>
</reference>
<organism evidence="1 2">
    <name type="scientific">Nyssa sinensis</name>
    <dbReference type="NCBI Taxonomy" id="561372"/>
    <lineage>
        <taxon>Eukaryota</taxon>
        <taxon>Viridiplantae</taxon>
        <taxon>Streptophyta</taxon>
        <taxon>Embryophyta</taxon>
        <taxon>Tracheophyta</taxon>
        <taxon>Spermatophyta</taxon>
        <taxon>Magnoliopsida</taxon>
        <taxon>eudicotyledons</taxon>
        <taxon>Gunneridae</taxon>
        <taxon>Pentapetalae</taxon>
        <taxon>asterids</taxon>
        <taxon>Cornales</taxon>
        <taxon>Nyssaceae</taxon>
        <taxon>Nyssa</taxon>
    </lineage>
</organism>
<dbReference type="OrthoDB" id="1750920at2759"/>
<protein>
    <submittedName>
        <fullName evidence="1">Uncharacterized protein</fullName>
    </submittedName>
</protein>